<name>A0A6J1DBR7_MOMCH</name>
<evidence type="ECO:0000256" key="4">
    <source>
        <dbReference type="PROSITE-ProRule" id="PRU00134"/>
    </source>
</evidence>
<evidence type="ECO:0000256" key="1">
    <source>
        <dbReference type="ARBA" id="ARBA00022723"/>
    </source>
</evidence>
<dbReference type="OrthoDB" id="5282002at2759"/>
<dbReference type="InterPro" id="IPR002893">
    <property type="entry name" value="Znf_MYND"/>
</dbReference>
<dbReference type="RefSeq" id="XP_022151278.1">
    <property type="nucleotide sequence ID" value="XM_022295586.1"/>
</dbReference>
<keyword evidence="6" id="KW-1185">Reference proteome</keyword>
<dbReference type="Proteomes" id="UP000504603">
    <property type="component" value="Unplaced"/>
</dbReference>
<gene>
    <name evidence="7" type="primary">LOC111019240</name>
</gene>
<dbReference type="KEGG" id="mcha:111019240"/>
<feature type="domain" description="MYND-type" evidence="5">
    <location>
        <begin position="3"/>
        <end position="45"/>
    </location>
</feature>
<dbReference type="PROSITE" id="PS50865">
    <property type="entry name" value="ZF_MYND_2"/>
    <property type="match status" value="1"/>
</dbReference>
<dbReference type="GO" id="GO:0008270">
    <property type="term" value="F:zinc ion binding"/>
    <property type="evidence" value="ECO:0007669"/>
    <property type="project" value="UniProtKB-KW"/>
</dbReference>
<evidence type="ECO:0000256" key="2">
    <source>
        <dbReference type="ARBA" id="ARBA00022771"/>
    </source>
</evidence>
<evidence type="ECO:0000259" key="5">
    <source>
        <dbReference type="PROSITE" id="PS50865"/>
    </source>
</evidence>
<evidence type="ECO:0000256" key="3">
    <source>
        <dbReference type="ARBA" id="ARBA00022833"/>
    </source>
</evidence>
<dbReference type="Pfam" id="PF01753">
    <property type="entry name" value="zf-MYND"/>
    <property type="match status" value="1"/>
</dbReference>
<dbReference type="Gene3D" id="6.10.140.2220">
    <property type="match status" value="1"/>
</dbReference>
<dbReference type="PANTHER" id="PTHR47570">
    <property type="entry name" value="ZINC ION BINDING PROTEIN"/>
    <property type="match status" value="1"/>
</dbReference>
<evidence type="ECO:0000313" key="6">
    <source>
        <dbReference type="Proteomes" id="UP000504603"/>
    </source>
</evidence>
<dbReference type="InterPro" id="IPR046824">
    <property type="entry name" value="Mss51-like_C"/>
</dbReference>
<evidence type="ECO:0000313" key="7">
    <source>
        <dbReference type="RefSeq" id="XP_022151278.1"/>
    </source>
</evidence>
<dbReference type="AlphaFoldDB" id="A0A6J1DBR7"/>
<keyword evidence="2 4" id="KW-0863">Zinc-finger</keyword>
<dbReference type="PANTHER" id="PTHR47570:SF1">
    <property type="entry name" value="ZINC ION BINDING PROTEIN"/>
    <property type="match status" value="1"/>
</dbReference>
<sequence>MECAGKGRGTRCTGPAKRRCGRCGAVAYCSVDHQVEHWNDHKDECKRFEQQMERVDVLNEFPFTFSEEATIQLCQKQESRCSFLNKRAIHKVGMWFYECPCGEREPATSFNYTRLNDSWILPKILCPCSETLSPITKHLRSWKDYYDWRCIPLHSPVALLLHWPLTIRHAMQTAGLEPMTPEFGDTLCIHYLGRGQCPSLTTGTICGLNKPTLIERFLPLQVTALTNKQKRPEKELLQLPVFAELLALFPGVTLHIAFVGPSIPEEMNSETIDLCSYAKCLQMDCICKDVDRDVYSNKRPRLTLKLWRGLYHDCYKDITKDYYPHLIIAPNAGIAAYPSWLPTIELIKEINVPAIFSDFCEEACHLGASCLSSVIGHSIPFPIQLNPFRQPIAMEDTALFLPCYSNCFLYGF</sequence>
<proteinExistence type="predicted"/>
<reference evidence="7" key="1">
    <citation type="submission" date="2025-08" db="UniProtKB">
        <authorList>
            <consortium name="RefSeq"/>
        </authorList>
    </citation>
    <scope>IDENTIFICATION</scope>
    <source>
        <strain evidence="7">OHB3-1</strain>
    </source>
</reference>
<protein>
    <submittedName>
        <fullName evidence="7">Zinc finger MYND domain-containing protein 15 isoform X1</fullName>
    </submittedName>
</protein>
<dbReference type="Pfam" id="PF20179">
    <property type="entry name" value="MSS51_C"/>
    <property type="match status" value="1"/>
</dbReference>
<accession>A0A6J1DBR7</accession>
<organism evidence="6 7">
    <name type="scientific">Momordica charantia</name>
    <name type="common">Bitter gourd</name>
    <name type="synonym">Balsam pear</name>
    <dbReference type="NCBI Taxonomy" id="3673"/>
    <lineage>
        <taxon>Eukaryota</taxon>
        <taxon>Viridiplantae</taxon>
        <taxon>Streptophyta</taxon>
        <taxon>Embryophyta</taxon>
        <taxon>Tracheophyta</taxon>
        <taxon>Spermatophyta</taxon>
        <taxon>Magnoliopsida</taxon>
        <taxon>eudicotyledons</taxon>
        <taxon>Gunneridae</taxon>
        <taxon>Pentapetalae</taxon>
        <taxon>rosids</taxon>
        <taxon>fabids</taxon>
        <taxon>Cucurbitales</taxon>
        <taxon>Cucurbitaceae</taxon>
        <taxon>Momordiceae</taxon>
        <taxon>Momordica</taxon>
    </lineage>
</organism>
<dbReference type="GeneID" id="111019240"/>
<keyword evidence="1" id="KW-0479">Metal-binding</keyword>
<dbReference type="SUPFAM" id="SSF144232">
    <property type="entry name" value="HIT/MYND zinc finger-like"/>
    <property type="match status" value="1"/>
</dbReference>
<keyword evidence="3" id="KW-0862">Zinc</keyword>